<dbReference type="OrthoDB" id="10315580at2759"/>
<keyword evidence="1" id="KW-0732">Signal</keyword>
<dbReference type="Proteomes" id="UP000748025">
    <property type="component" value="Unassembled WGS sequence"/>
</dbReference>
<evidence type="ECO:0008006" key="4">
    <source>
        <dbReference type="Google" id="ProtNLM"/>
    </source>
</evidence>
<sequence>MKLVAILAAVLLADESAARKPSHKPGVDASAPRKPTDTSGNSVIMYHCVLPDDQPIMLLSFFDPEGKRHIADCRQGAVCPKQLDANGCRNCTLSEGLPEPVQVKSCFSPATRRCDIAFRWKGHSFETSSNRDAKCGHEGYGSEGGLDFAQQALCYFDL</sequence>
<evidence type="ECO:0000313" key="2">
    <source>
        <dbReference type="EMBL" id="KAG6002095.1"/>
    </source>
</evidence>
<comment type="caution">
    <text evidence="2">The sequence shown here is derived from an EMBL/GenBank/DDBJ whole genome shotgun (WGS) entry which is preliminary data.</text>
</comment>
<keyword evidence="3" id="KW-1185">Reference proteome</keyword>
<feature type="chain" id="PRO_5040403761" description="Cyanovirin-N domain-containing protein" evidence="1">
    <location>
        <begin position="19"/>
        <end position="158"/>
    </location>
</feature>
<accession>A0A9P7NAA3</accession>
<dbReference type="EMBL" id="SRPW01001368">
    <property type="protein sequence ID" value="KAG6002095.1"/>
    <property type="molecule type" value="Genomic_DNA"/>
</dbReference>
<dbReference type="AlphaFoldDB" id="A0A9P7NAA3"/>
<evidence type="ECO:0000256" key="1">
    <source>
        <dbReference type="SAM" id="SignalP"/>
    </source>
</evidence>
<reference evidence="2" key="1">
    <citation type="journal article" date="2020" name="bioRxiv">
        <title>Whole genome comparisons of ergot fungi reveals the divergence and evolution of species within the genus Claviceps are the result of varying mechanisms driving genome evolution and host range expansion.</title>
        <authorList>
            <person name="Wyka S.A."/>
            <person name="Mondo S.J."/>
            <person name="Liu M."/>
            <person name="Dettman J."/>
            <person name="Nalam V."/>
            <person name="Broders K.D."/>
        </authorList>
    </citation>
    <scope>NUCLEOTIDE SEQUENCE</scope>
    <source>
        <strain evidence="2">CCC 602</strain>
    </source>
</reference>
<organism evidence="2 3">
    <name type="scientific">Claviceps pusilla</name>
    <dbReference type="NCBI Taxonomy" id="123648"/>
    <lineage>
        <taxon>Eukaryota</taxon>
        <taxon>Fungi</taxon>
        <taxon>Dikarya</taxon>
        <taxon>Ascomycota</taxon>
        <taxon>Pezizomycotina</taxon>
        <taxon>Sordariomycetes</taxon>
        <taxon>Hypocreomycetidae</taxon>
        <taxon>Hypocreales</taxon>
        <taxon>Clavicipitaceae</taxon>
        <taxon>Claviceps</taxon>
    </lineage>
</organism>
<name>A0A9P7NAA3_9HYPO</name>
<proteinExistence type="predicted"/>
<protein>
    <recommendedName>
        <fullName evidence="4">Cyanovirin-N domain-containing protein</fullName>
    </recommendedName>
</protein>
<gene>
    <name evidence="2" type="ORF">E4U43_001171</name>
</gene>
<evidence type="ECO:0000313" key="3">
    <source>
        <dbReference type="Proteomes" id="UP000748025"/>
    </source>
</evidence>
<feature type="signal peptide" evidence="1">
    <location>
        <begin position="1"/>
        <end position="18"/>
    </location>
</feature>